<dbReference type="Proteomes" id="UP001320178">
    <property type="component" value="Unassembled WGS sequence"/>
</dbReference>
<comment type="caution">
    <text evidence="3">The sequence shown here is derived from an EMBL/GenBank/DDBJ whole genome shotgun (WGS) entry which is preliminary data.</text>
</comment>
<gene>
    <name evidence="3" type="ORF">HOP61_21540</name>
</gene>
<evidence type="ECO:0000313" key="3">
    <source>
        <dbReference type="EMBL" id="MCE8053879.1"/>
    </source>
</evidence>
<feature type="domain" description="PPM-type phosphatase" evidence="2">
    <location>
        <begin position="15"/>
        <end position="217"/>
    </location>
</feature>
<reference evidence="3" key="1">
    <citation type="submission" date="2020-05" db="EMBL/GenBank/DDBJ databases">
        <authorList>
            <person name="Wang L."/>
            <person name="Shao Z."/>
        </authorList>
    </citation>
    <scope>NUCLEOTIDE SEQUENCE</scope>
    <source>
        <strain evidence="3">MCCC 1A05776</strain>
    </source>
</reference>
<evidence type="ECO:0000313" key="4">
    <source>
        <dbReference type="Proteomes" id="UP001320178"/>
    </source>
</evidence>
<dbReference type="EMBL" id="JABFTS010000017">
    <property type="protein sequence ID" value="MCE8053879.1"/>
    <property type="molecule type" value="Genomic_DNA"/>
</dbReference>
<dbReference type="AlphaFoldDB" id="A0AAW4Z184"/>
<dbReference type="InterPro" id="IPR036457">
    <property type="entry name" value="PPM-type-like_dom_sf"/>
</dbReference>
<feature type="region of interest" description="Disordered" evidence="1">
    <location>
        <begin position="1"/>
        <end position="21"/>
    </location>
</feature>
<dbReference type="RefSeq" id="WP_234240946.1">
    <property type="nucleotide sequence ID" value="NZ_JABFTS010000017.1"/>
</dbReference>
<sequence length="273" mass="29270">MATAGLGHVEKTPAMPCQDAADGVATPRPALVLADGAGSSPASDLGARTLVSAMLRLADTLEAQLAWLLDGREAPTADAVAQLAELLVRHAKGTLVDRAAEQCRPVRDLRCTLLLALVGCERVLWLKVGDGELVLERAVPVNAAQETQEASEAQNEEAPELMPNLRTLGERGKGEFANQTLFVDERLAFEQVQYGVETTAALTGIALMSDGAAEKLVAFDGGQVSGQLSHWLDDLRRGKLRQRDLIRRFYSENFCRGTSGDDRSIALAARDLP</sequence>
<dbReference type="SUPFAM" id="SSF81606">
    <property type="entry name" value="PP2C-like"/>
    <property type="match status" value="1"/>
</dbReference>
<accession>A0AAW4Z184</accession>
<evidence type="ECO:0000256" key="1">
    <source>
        <dbReference type="SAM" id="MobiDB-lite"/>
    </source>
</evidence>
<protein>
    <recommendedName>
        <fullName evidence="2">PPM-type phosphatase domain-containing protein</fullName>
    </recommendedName>
</protein>
<name>A0AAW4Z184_9GAMM</name>
<proteinExistence type="predicted"/>
<dbReference type="InterPro" id="IPR001932">
    <property type="entry name" value="PPM-type_phosphatase-like_dom"/>
</dbReference>
<reference evidence="3" key="2">
    <citation type="journal article" date="2021" name="Front. Microbiol.">
        <title>Aerobic Denitrification and Heterotrophic Sulfur Oxidation in the Genus Halomonas Revealed by Six Novel Species Characterizations and Genome-Based Analysis.</title>
        <authorList>
            <person name="Wang L."/>
            <person name="Shao Z."/>
        </authorList>
    </citation>
    <scope>NUCLEOTIDE SEQUENCE</scope>
    <source>
        <strain evidence="3">MCCC 1A05776</strain>
    </source>
</reference>
<dbReference type="Gene3D" id="3.60.40.10">
    <property type="entry name" value="PPM-type phosphatase domain"/>
    <property type="match status" value="1"/>
</dbReference>
<organism evidence="3 4">
    <name type="scientific">Billgrantia desiderata</name>
    <dbReference type="NCBI Taxonomy" id="52021"/>
    <lineage>
        <taxon>Bacteria</taxon>
        <taxon>Pseudomonadati</taxon>
        <taxon>Pseudomonadota</taxon>
        <taxon>Gammaproteobacteria</taxon>
        <taxon>Oceanospirillales</taxon>
        <taxon>Halomonadaceae</taxon>
        <taxon>Billgrantia</taxon>
    </lineage>
</organism>
<dbReference type="Pfam" id="PF13672">
    <property type="entry name" value="PP2C_2"/>
    <property type="match status" value="1"/>
</dbReference>
<evidence type="ECO:0000259" key="2">
    <source>
        <dbReference type="Pfam" id="PF13672"/>
    </source>
</evidence>